<dbReference type="AlphaFoldDB" id="A0A3E4KRT8"/>
<dbReference type="RefSeq" id="WP_115501829.1">
    <property type="nucleotide sequence ID" value="NZ_CABMMK010000001.1"/>
</dbReference>
<evidence type="ECO:0000313" key="9">
    <source>
        <dbReference type="EMBL" id="RHN06491.1"/>
    </source>
</evidence>
<dbReference type="PROSITE" id="PS51257">
    <property type="entry name" value="PROKAR_LIPOPROTEIN"/>
    <property type="match status" value="1"/>
</dbReference>
<comment type="subcellular location">
    <subcellularLocation>
        <location evidence="1">Cell outer membrane</location>
    </subcellularLocation>
</comment>
<evidence type="ECO:0000259" key="7">
    <source>
        <dbReference type="Pfam" id="PF14322"/>
    </source>
</evidence>
<dbReference type="InterPro" id="IPR033985">
    <property type="entry name" value="SusD-like_N"/>
</dbReference>
<evidence type="ECO:0000256" key="1">
    <source>
        <dbReference type="ARBA" id="ARBA00004442"/>
    </source>
</evidence>
<dbReference type="EMBL" id="QRWT01000001">
    <property type="protein sequence ID" value="RGT58284.1"/>
    <property type="molecule type" value="Genomic_DNA"/>
</dbReference>
<gene>
    <name evidence="8" type="ORF">DWX27_00800</name>
    <name evidence="9" type="ORF">DWZ32_11790</name>
</gene>
<dbReference type="Pfam" id="PF07980">
    <property type="entry name" value="SusD_RagB"/>
    <property type="match status" value="1"/>
</dbReference>
<proteinExistence type="inferred from homology"/>
<comment type="similarity">
    <text evidence="2">Belongs to the SusD family.</text>
</comment>
<dbReference type="Proteomes" id="UP000284772">
    <property type="component" value="Unassembled WGS sequence"/>
</dbReference>
<feature type="domain" description="SusD-like N-terminal" evidence="7">
    <location>
        <begin position="37"/>
        <end position="197"/>
    </location>
</feature>
<organism evidence="8 10">
    <name type="scientific">Bacteroides intestinalis</name>
    <dbReference type="NCBI Taxonomy" id="329854"/>
    <lineage>
        <taxon>Bacteria</taxon>
        <taxon>Pseudomonadati</taxon>
        <taxon>Bacteroidota</taxon>
        <taxon>Bacteroidia</taxon>
        <taxon>Bacteroidales</taxon>
        <taxon>Bacteroidaceae</taxon>
        <taxon>Bacteroides</taxon>
    </lineage>
</organism>
<evidence type="ECO:0000256" key="3">
    <source>
        <dbReference type="ARBA" id="ARBA00022729"/>
    </source>
</evidence>
<evidence type="ECO:0000259" key="6">
    <source>
        <dbReference type="Pfam" id="PF07980"/>
    </source>
</evidence>
<keyword evidence="4" id="KW-0472">Membrane</keyword>
<dbReference type="GO" id="GO:0009279">
    <property type="term" value="C:cell outer membrane"/>
    <property type="evidence" value="ECO:0007669"/>
    <property type="project" value="UniProtKB-SubCell"/>
</dbReference>
<evidence type="ECO:0000256" key="4">
    <source>
        <dbReference type="ARBA" id="ARBA00023136"/>
    </source>
</evidence>
<dbReference type="SUPFAM" id="SSF48452">
    <property type="entry name" value="TPR-like"/>
    <property type="match status" value="1"/>
</dbReference>
<dbReference type="InterPro" id="IPR011990">
    <property type="entry name" value="TPR-like_helical_dom_sf"/>
</dbReference>
<accession>A0A3E4KRT8</accession>
<keyword evidence="5" id="KW-0998">Cell outer membrane</keyword>
<evidence type="ECO:0000256" key="2">
    <source>
        <dbReference type="ARBA" id="ARBA00006275"/>
    </source>
</evidence>
<evidence type="ECO:0000313" key="11">
    <source>
        <dbReference type="Proteomes" id="UP000286003"/>
    </source>
</evidence>
<feature type="domain" description="RagB/SusD" evidence="6">
    <location>
        <begin position="330"/>
        <end position="556"/>
    </location>
</feature>
<evidence type="ECO:0000313" key="10">
    <source>
        <dbReference type="Proteomes" id="UP000284772"/>
    </source>
</evidence>
<dbReference type="Gene3D" id="1.25.40.390">
    <property type="match status" value="1"/>
</dbReference>
<dbReference type="Proteomes" id="UP000286003">
    <property type="component" value="Unassembled WGS sequence"/>
</dbReference>
<evidence type="ECO:0000256" key="5">
    <source>
        <dbReference type="ARBA" id="ARBA00023237"/>
    </source>
</evidence>
<evidence type="ECO:0000313" key="8">
    <source>
        <dbReference type="EMBL" id="RGT58284.1"/>
    </source>
</evidence>
<sequence>MRQNIFNAGIAFLFSCFVFSCNESSFLEEKPLDFLSPENAYNTYADYETALTGLYAKVRANFYNSDFVFFQETDVAKNARDNNNFMGNLKDWLTPQQAGVADVWDREYKLINNANTIISRIEGSSLNAEQKSQVAAEAKFFRAFGYRTLVYIFGGVPLVLEENVSPKTDFTRNSKEEVLKAMYDDFLEATTVLPDIHTVVDGKISNLVAKHYLAETCISLGLYDDAIRLASEVIDNPNTGLMKVRFGSHKSEEGDVYWDLFRRKNQNRKTSGNTEALWVIQMEPDVEGGYLTSTSYRPYYLERFAAPVTYSCTDPEGKKAFLSSNGRSDANVGGRGVSNMSNTHWWLYEVWGDDFSNDMRNSKYNVVRDAYYDLPTSKYYGKSIIALETKSKLLEEQSWRWYPWPTKITTPGEHPEALYADPALKTLKSTAGATYLDQYMLRLAETYLLRAEAFLMKGDKEKAANDINEVRNRAHTSEVVASEVTIDYILDERARELVYEEFRRITLGRLGKYVERVRKYNTLNGPRVEDYHELFPIPYSAIEANKDAVLEQNPGYKN</sequence>
<comment type="caution">
    <text evidence="8">The sequence shown here is derived from an EMBL/GenBank/DDBJ whole genome shotgun (WGS) entry which is preliminary data.</text>
</comment>
<dbReference type="EMBL" id="QRQM01000012">
    <property type="protein sequence ID" value="RHN06491.1"/>
    <property type="molecule type" value="Genomic_DNA"/>
</dbReference>
<dbReference type="InterPro" id="IPR012944">
    <property type="entry name" value="SusD_RagB_dom"/>
</dbReference>
<name>A0A3E4KRT8_9BACE</name>
<dbReference type="Pfam" id="PF14322">
    <property type="entry name" value="SusD-like_3"/>
    <property type="match status" value="1"/>
</dbReference>
<protein>
    <submittedName>
        <fullName evidence="8">RagB/SusD family nutrient uptake outer membrane protein</fullName>
    </submittedName>
</protein>
<keyword evidence="3" id="KW-0732">Signal</keyword>
<reference evidence="10 11" key="1">
    <citation type="submission" date="2018-08" db="EMBL/GenBank/DDBJ databases">
        <title>A genome reference for cultivated species of the human gut microbiota.</title>
        <authorList>
            <person name="Zou Y."/>
            <person name="Xue W."/>
            <person name="Luo G."/>
        </authorList>
    </citation>
    <scope>NUCLEOTIDE SEQUENCE [LARGE SCALE GENOMIC DNA]</scope>
    <source>
        <strain evidence="8 10">AF19-10AC</strain>
        <strain evidence="9 11">AF31-23</strain>
    </source>
</reference>